<accession>D3FC86</accession>
<dbReference type="AlphaFoldDB" id="D3FC86"/>
<dbReference type="STRING" id="469383.Cwoe_4970"/>
<reference evidence="2" key="2">
    <citation type="submission" date="2010-01" db="EMBL/GenBank/DDBJ databases">
        <title>The complete genome of Conexibacter woesei DSM 14684.</title>
        <authorList>
            <consortium name="US DOE Joint Genome Institute (JGI-PGF)"/>
            <person name="Lucas S."/>
            <person name="Copeland A."/>
            <person name="Lapidus A."/>
            <person name="Glavina del Rio T."/>
            <person name="Dalin E."/>
            <person name="Tice H."/>
            <person name="Bruce D."/>
            <person name="Goodwin L."/>
            <person name="Pitluck S."/>
            <person name="Kyrpides N."/>
            <person name="Mavromatis K."/>
            <person name="Ivanova N."/>
            <person name="Mikhailova N."/>
            <person name="Chertkov O."/>
            <person name="Brettin T."/>
            <person name="Detter J.C."/>
            <person name="Han C."/>
            <person name="Larimer F."/>
            <person name="Land M."/>
            <person name="Hauser L."/>
            <person name="Markowitz V."/>
            <person name="Cheng J.-F."/>
            <person name="Hugenholtz P."/>
            <person name="Woyke T."/>
            <person name="Wu D."/>
            <person name="Pukall R."/>
            <person name="Steenblock K."/>
            <person name="Schneider S."/>
            <person name="Klenk H.-P."/>
            <person name="Eisen J.A."/>
        </authorList>
    </citation>
    <scope>NUCLEOTIDE SEQUENCE [LARGE SCALE GENOMIC DNA]</scope>
    <source>
        <strain evidence="2">DSM 14684 / CIP 108061 / JCM 11494 / NBRC 100937 / ID131577</strain>
    </source>
</reference>
<dbReference type="EMBL" id="CP001854">
    <property type="protein sequence ID" value="ADB53381.1"/>
    <property type="molecule type" value="Genomic_DNA"/>
</dbReference>
<dbReference type="KEGG" id="cwo:Cwoe_4970"/>
<name>D3FC86_CONWI</name>
<proteinExistence type="predicted"/>
<evidence type="ECO:0000313" key="2">
    <source>
        <dbReference type="Proteomes" id="UP000008229"/>
    </source>
</evidence>
<keyword evidence="2" id="KW-1185">Reference proteome</keyword>
<sequence>MSGGAQSRAATLVVRAWREPDGERPLRVRVVEIPLPPAPEQTICVTTSAEEAGAVVRAWIERQR</sequence>
<reference evidence="1 2" key="1">
    <citation type="journal article" date="2010" name="Stand. Genomic Sci.">
        <title>Complete genome sequence of Conexibacter woesei type strain (ID131577).</title>
        <authorList>
            <person name="Pukall R."/>
            <person name="Lapidus A."/>
            <person name="Glavina Del Rio T."/>
            <person name="Copeland A."/>
            <person name="Tice H."/>
            <person name="Cheng J.-F."/>
            <person name="Lucas S."/>
            <person name="Chen F."/>
            <person name="Nolan M."/>
            <person name="Bruce D."/>
            <person name="Goodwin L."/>
            <person name="Pitluck S."/>
            <person name="Mavromatis K."/>
            <person name="Ivanova N."/>
            <person name="Ovchinnikova G."/>
            <person name="Pati A."/>
            <person name="Chen A."/>
            <person name="Palaniappan K."/>
            <person name="Land M."/>
            <person name="Hauser L."/>
            <person name="Chang Y.-J."/>
            <person name="Jeffries C.D."/>
            <person name="Chain P."/>
            <person name="Meincke L."/>
            <person name="Sims D."/>
            <person name="Brettin T."/>
            <person name="Detter J.C."/>
            <person name="Rohde M."/>
            <person name="Goeker M."/>
            <person name="Bristow J."/>
            <person name="Eisen J.A."/>
            <person name="Markowitz V."/>
            <person name="Kyrpides N.C."/>
            <person name="Klenk H.-P."/>
            <person name="Hugenholtz P."/>
        </authorList>
    </citation>
    <scope>NUCLEOTIDE SEQUENCE [LARGE SCALE GENOMIC DNA]</scope>
    <source>
        <strain evidence="2">DSM 14684 / CIP 108061 / JCM 11494 / NBRC 100937 / ID131577</strain>
    </source>
</reference>
<dbReference type="OrthoDB" id="3829569at2"/>
<gene>
    <name evidence="1" type="ordered locus">Cwoe_4970</name>
</gene>
<dbReference type="Proteomes" id="UP000008229">
    <property type="component" value="Chromosome"/>
</dbReference>
<evidence type="ECO:0000313" key="1">
    <source>
        <dbReference type="EMBL" id="ADB53381.1"/>
    </source>
</evidence>
<protein>
    <submittedName>
        <fullName evidence="1">Uncharacterized protein</fullName>
    </submittedName>
</protein>
<dbReference type="RefSeq" id="WP_012936432.1">
    <property type="nucleotide sequence ID" value="NC_013739.1"/>
</dbReference>
<organism evidence="1 2">
    <name type="scientific">Conexibacter woesei (strain DSM 14684 / CCUG 47730 / CIP 108061 / JCM 11494 / NBRC 100937 / ID131577)</name>
    <dbReference type="NCBI Taxonomy" id="469383"/>
    <lineage>
        <taxon>Bacteria</taxon>
        <taxon>Bacillati</taxon>
        <taxon>Actinomycetota</taxon>
        <taxon>Thermoleophilia</taxon>
        <taxon>Solirubrobacterales</taxon>
        <taxon>Conexibacteraceae</taxon>
        <taxon>Conexibacter</taxon>
    </lineage>
</organism>
<dbReference type="HOGENOM" id="CLU_2860019_0_0_11"/>